<dbReference type="GO" id="GO:0031023">
    <property type="term" value="P:microtubule organizing center organization"/>
    <property type="evidence" value="ECO:0007669"/>
    <property type="project" value="TreeGrafter"/>
</dbReference>
<dbReference type="PANTHER" id="PTHR14352:SF2">
    <property type="entry name" value="HAUS AUGMIN-LIKE COMPLEX SUBUNIT 7"/>
    <property type="match status" value="1"/>
</dbReference>
<dbReference type="EMBL" id="JAIQCJ010000291">
    <property type="protein sequence ID" value="KAJ8796887.1"/>
    <property type="molecule type" value="Genomic_DNA"/>
</dbReference>
<accession>A0AB34GSX5</accession>
<dbReference type="EMBL" id="JAIQCJ010002130">
    <property type="protein sequence ID" value="KAJ8782092.1"/>
    <property type="molecule type" value="Genomic_DNA"/>
</dbReference>
<sequence length="255" mass="27745">MSHILVYSLQRPSSHVLSPFKKSPVPRAKRIPPSSGHPQPFERTPARALSLLVGSWPAVLSGSAEYWELLEGRHQERGVKVWEGEPGSSGLNGSPGQLMWSLPSHVKAFELYALGRTVLAAMLGPRNNRTESQLLASVSLKSGRVCPSWQDRFSSPKGASAEVKIQEMVNLGHELMLCGLDDHELLKAAPQVYHSGSVLFGQVGRMSQQEVVMSSQWQAEGKEMEMPEASRGTGPVNVATQPRARLAGGARQPQP</sequence>
<evidence type="ECO:0000313" key="4">
    <source>
        <dbReference type="Proteomes" id="UP001159641"/>
    </source>
</evidence>
<evidence type="ECO:0000256" key="1">
    <source>
        <dbReference type="SAM" id="MobiDB-lite"/>
    </source>
</evidence>
<proteinExistence type="predicted"/>
<comment type="caution">
    <text evidence="2">The sequence shown here is derived from an EMBL/GenBank/DDBJ whole genome shotgun (WGS) entry which is preliminary data.</text>
</comment>
<dbReference type="Proteomes" id="UP001159641">
    <property type="component" value="Unassembled WGS sequence"/>
</dbReference>
<protein>
    <submittedName>
        <fullName evidence="2">Uncharacterized protein</fullName>
    </submittedName>
</protein>
<gene>
    <name evidence="3" type="ORF">J1605_001958</name>
    <name evidence="2" type="ORF">J1605_010422</name>
</gene>
<organism evidence="2 4">
    <name type="scientific">Eschrichtius robustus</name>
    <name type="common">California gray whale</name>
    <name type="synonym">Eschrichtius gibbosus</name>
    <dbReference type="NCBI Taxonomy" id="9764"/>
    <lineage>
        <taxon>Eukaryota</taxon>
        <taxon>Metazoa</taxon>
        <taxon>Chordata</taxon>
        <taxon>Craniata</taxon>
        <taxon>Vertebrata</taxon>
        <taxon>Euteleostomi</taxon>
        <taxon>Mammalia</taxon>
        <taxon>Eutheria</taxon>
        <taxon>Laurasiatheria</taxon>
        <taxon>Artiodactyla</taxon>
        <taxon>Whippomorpha</taxon>
        <taxon>Cetacea</taxon>
        <taxon>Mysticeti</taxon>
        <taxon>Eschrichtiidae</taxon>
        <taxon>Eschrichtius</taxon>
    </lineage>
</organism>
<evidence type="ECO:0000313" key="2">
    <source>
        <dbReference type="EMBL" id="KAJ8782092.1"/>
    </source>
</evidence>
<evidence type="ECO:0000313" key="3">
    <source>
        <dbReference type="EMBL" id="KAJ8796887.1"/>
    </source>
</evidence>
<dbReference type="GO" id="GO:0070652">
    <property type="term" value="C:HAUS complex"/>
    <property type="evidence" value="ECO:0007669"/>
    <property type="project" value="TreeGrafter"/>
</dbReference>
<dbReference type="PANTHER" id="PTHR14352">
    <property type="entry name" value="HAUS AUGMIN-LIKE COMPLEX SUBUNIT 7"/>
    <property type="match status" value="1"/>
</dbReference>
<dbReference type="GO" id="GO:0051225">
    <property type="term" value="P:spindle assembly"/>
    <property type="evidence" value="ECO:0007669"/>
    <property type="project" value="TreeGrafter"/>
</dbReference>
<name>A0AB34GSX5_ESCRO</name>
<dbReference type="GO" id="GO:0051011">
    <property type="term" value="F:microtubule minus-end binding"/>
    <property type="evidence" value="ECO:0007669"/>
    <property type="project" value="TreeGrafter"/>
</dbReference>
<keyword evidence="4" id="KW-1185">Reference proteome</keyword>
<feature type="region of interest" description="Disordered" evidence="1">
    <location>
        <begin position="219"/>
        <end position="255"/>
    </location>
</feature>
<reference evidence="2 4" key="1">
    <citation type="submission" date="2022-11" db="EMBL/GenBank/DDBJ databases">
        <title>Whole genome sequence of Eschrichtius robustus ER-17-0199.</title>
        <authorList>
            <person name="Bruniche-Olsen A."/>
            <person name="Black A.N."/>
            <person name="Fields C.J."/>
            <person name="Walden K."/>
            <person name="Dewoody J.A."/>
        </authorList>
    </citation>
    <scope>NUCLEOTIDE SEQUENCE [LARGE SCALE GENOMIC DNA]</scope>
    <source>
        <strain evidence="2">ER-17-0199</strain>
        <tissue evidence="2">Blubber</tissue>
    </source>
</reference>
<feature type="region of interest" description="Disordered" evidence="1">
    <location>
        <begin position="18"/>
        <end position="42"/>
    </location>
</feature>
<dbReference type="AlphaFoldDB" id="A0AB34GSX5"/>
<dbReference type="InterPro" id="IPR029711">
    <property type="entry name" value="Haus7-like"/>
</dbReference>